<comment type="caution">
    <text evidence="8">The sequence shown here is derived from an EMBL/GenBank/DDBJ whole genome shotgun (WGS) entry which is preliminary data.</text>
</comment>
<dbReference type="PANTHER" id="PTHR18952">
    <property type="entry name" value="CARBONIC ANHYDRASE"/>
    <property type="match status" value="1"/>
</dbReference>
<comment type="function">
    <text evidence="6">Reversible hydration of carbon dioxide.</text>
</comment>
<dbReference type="Gramene" id="TVU01747">
    <property type="protein sequence ID" value="TVU01747"/>
    <property type="gene ID" value="EJB05_52741"/>
</dbReference>
<dbReference type="SMART" id="SM01057">
    <property type="entry name" value="Carb_anhydrase"/>
    <property type="match status" value="1"/>
</dbReference>
<evidence type="ECO:0000256" key="2">
    <source>
        <dbReference type="ARBA" id="ARBA00012925"/>
    </source>
</evidence>
<accession>A0A5J9SS54</accession>
<evidence type="ECO:0000259" key="7">
    <source>
        <dbReference type="PROSITE" id="PS51144"/>
    </source>
</evidence>
<dbReference type="InterPro" id="IPR023561">
    <property type="entry name" value="Carbonic_anhydrase_a-class"/>
</dbReference>
<protein>
    <recommendedName>
        <fullName evidence="2 6">Carbonic anhydrase</fullName>
        <ecNumber evidence="2 6">4.2.1.1</ecNumber>
    </recommendedName>
</protein>
<keyword evidence="9" id="KW-1185">Reference proteome</keyword>
<dbReference type="InterPro" id="IPR001148">
    <property type="entry name" value="CA_dom"/>
</dbReference>
<evidence type="ECO:0000256" key="1">
    <source>
        <dbReference type="ARBA" id="ARBA00001947"/>
    </source>
</evidence>
<gene>
    <name evidence="8" type="ORF">EJB05_52741</name>
</gene>
<dbReference type="InterPro" id="IPR018338">
    <property type="entry name" value="Carbonic_anhydrase_a-class_CS"/>
</dbReference>
<dbReference type="GO" id="GO:0004089">
    <property type="term" value="F:carbonate dehydratase activity"/>
    <property type="evidence" value="ECO:0007669"/>
    <property type="project" value="UniProtKB-UniRule"/>
</dbReference>
<dbReference type="SUPFAM" id="SSF51069">
    <property type="entry name" value="Carbonic anhydrase"/>
    <property type="match status" value="1"/>
</dbReference>
<dbReference type="Proteomes" id="UP000324897">
    <property type="component" value="Unassembled WGS sequence"/>
</dbReference>
<dbReference type="EC" id="4.2.1.1" evidence="2 6"/>
<sequence>MVLRQVQAQVTTSTSSNVLTWRPLVAEDSRHPATSVEVDGSRQKVEGPSEGYVRAFAYRRGKRVFLCTPASPFSGSECSRQEKMTTSRGNAVFLLLLSASCLATLACDSDGAKFGYVGSMGPDHWGSLNPNFTRCAKGTNQSPIDIATDEAVYDPGMQPLHRNYTVANATLVDHVYSIALQMEDADAAGSVNVDGKQYKLKQMHWHSPSEHTVNGQRFPVELHMVHSSDDGNITVLAILYRFGRPDPFLWQDKLTALYAEGCNAEKGAPVPAGFVNLLSLRRHAYMYYRYVGSFTTPPCTENVVWNILAQVREMTLDQAAALSAPLEEEYRHNNRPTQPLNGRTVRFYHRFWKKNKRSP</sequence>
<dbReference type="Gene3D" id="3.10.200.10">
    <property type="entry name" value="Alpha carbonic anhydrase"/>
    <property type="match status" value="1"/>
</dbReference>
<dbReference type="CDD" id="cd03124">
    <property type="entry name" value="alpha_CA_prokaryotic_like"/>
    <property type="match status" value="1"/>
</dbReference>
<dbReference type="InterPro" id="IPR041891">
    <property type="entry name" value="Alpha_CA_prokaryot-like"/>
</dbReference>
<name>A0A5J9SS54_9POAL</name>
<evidence type="ECO:0000256" key="3">
    <source>
        <dbReference type="ARBA" id="ARBA00022723"/>
    </source>
</evidence>
<organism evidence="8 9">
    <name type="scientific">Eragrostis curvula</name>
    <name type="common">weeping love grass</name>
    <dbReference type="NCBI Taxonomy" id="38414"/>
    <lineage>
        <taxon>Eukaryota</taxon>
        <taxon>Viridiplantae</taxon>
        <taxon>Streptophyta</taxon>
        <taxon>Embryophyta</taxon>
        <taxon>Tracheophyta</taxon>
        <taxon>Spermatophyta</taxon>
        <taxon>Magnoliopsida</taxon>
        <taxon>Liliopsida</taxon>
        <taxon>Poales</taxon>
        <taxon>Poaceae</taxon>
        <taxon>PACMAD clade</taxon>
        <taxon>Chloridoideae</taxon>
        <taxon>Eragrostideae</taxon>
        <taxon>Eragrostidinae</taxon>
        <taxon>Eragrostis</taxon>
    </lineage>
</organism>
<reference evidence="8 9" key="1">
    <citation type="journal article" date="2019" name="Sci. Rep.">
        <title>A high-quality genome of Eragrostis curvula grass provides insights into Poaceae evolution and supports new strategies to enhance forage quality.</title>
        <authorList>
            <person name="Carballo J."/>
            <person name="Santos B.A.C.M."/>
            <person name="Zappacosta D."/>
            <person name="Garbus I."/>
            <person name="Selva J.P."/>
            <person name="Gallo C.A."/>
            <person name="Diaz A."/>
            <person name="Albertini E."/>
            <person name="Caccamo M."/>
            <person name="Echenique V."/>
        </authorList>
    </citation>
    <scope>NUCLEOTIDE SEQUENCE [LARGE SCALE GENOMIC DNA]</scope>
    <source>
        <strain evidence="9">cv. Victoria</strain>
        <tissue evidence="8">Leaf</tissue>
    </source>
</reference>
<evidence type="ECO:0000313" key="9">
    <source>
        <dbReference type="Proteomes" id="UP000324897"/>
    </source>
</evidence>
<comment type="catalytic activity">
    <reaction evidence="6">
        <text>hydrogencarbonate + H(+) = CO2 + H2O</text>
        <dbReference type="Rhea" id="RHEA:10748"/>
        <dbReference type="ChEBI" id="CHEBI:15377"/>
        <dbReference type="ChEBI" id="CHEBI:15378"/>
        <dbReference type="ChEBI" id="CHEBI:16526"/>
        <dbReference type="ChEBI" id="CHEBI:17544"/>
        <dbReference type="EC" id="4.2.1.1"/>
    </reaction>
</comment>
<keyword evidence="3 6" id="KW-0479">Metal-binding</keyword>
<dbReference type="GO" id="GO:0006730">
    <property type="term" value="P:one-carbon metabolic process"/>
    <property type="evidence" value="ECO:0007669"/>
    <property type="project" value="TreeGrafter"/>
</dbReference>
<comment type="similarity">
    <text evidence="6">Belongs to the alpha-carbonic anhydrase family.</text>
</comment>
<evidence type="ECO:0000256" key="5">
    <source>
        <dbReference type="ARBA" id="ARBA00023239"/>
    </source>
</evidence>
<dbReference type="PROSITE" id="PS00162">
    <property type="entry name" value="ALPHA_CA_1"/>
    <property type="match status" value="1"/>
</dbReference>
<dbReference type="Pfam" id="PF00194">
    <property type="entry name" value="Carb_anhydrase"/>
    <property type="match status" value="1"/>
</dbReference>
<dbReference type="InterPro" id="IPR036398">
    <property type="entry name" value="CA_dom_sf"/>
</dbReference>
<dbReference type="PROSITE" id="PS51144">
    <property type="entry name" value="ALPHA_CA_2"/>
    <property type="match status" value="1"/>
</dbReference>
<keyword evidence="4 6" id="KW-0862">Zinc</keyword>
<dbReference type="GO" id="GO:0008270">
    <property type="term" value="F:zinc ion binding"/>
    <property type="evidence" value="ECO:0007669"/>
    <property type="project" value="UniProtKB-UniRule"/>
</dbReference>
<dbReference type="AlphaFoldDB" id="A0A5J9SS54"/>
<keyword evidence="5 6" id="KW-0456">Lyase</keyword>
<feature type="non-terminal residue" evidence="8">
    <location>
        <position position="1"/>
    </location>
</feature>
<evidence type="ECO:0000256" key="6">
    <source>
        <dbReference type="RuleBase" id="RU367011"/>
    </source>
</evidence>
<evidence type="ECO:0000256" key="4">
    <source>
        <dbReference type="ARBA" id="ARBA00022833"/>
    </source>
</evidence>
<feature type="domain" description="Alpha-carbonic anhydrase" evidence="7">
    <location>
        <begin position="112"/>
        <end position="349"/>
    </location>
</feature>
<evidence type="ECO:0000313" key="8">
    <source>
        <dbReference type="EMBL" id="TVU01747.1"/>
    </source>
</evidence>
<dbReference type="EMBL" id="RWGY01000391">
    <property type="protein sequence ID" value="TVU01747.1"/>
    <property type="molecule type" value="Genomic_DNA"/>
</dbReference>
<proteinExistence type="inferred from homology"/>
<dbReference type="OrthoDB" id="429145at2759"/>
<comment type="cofactor">
    <cofactor evidence="1 6">
        <name>Zn(2+)</name>
        <dbReference type="ChEBI" id="CHEBI:29105"/>
    </cofactor>
</comment>
<dbReference type="PANTHER" id="PTHR18952:SF243">
    <property type="entry name" value="CARBONIC ANHYDRASE"/>
    <property type="match status" value="1"/>
</dbReference>